<evidence type="ECO:0000256" key="8">
    <source>
        <dbReference type="ARBA" id="ARBA00023077"/>
    </source>
</evidence>
<dbReference type="Pfam" id="PF00593">
    <property type="entry name" value="TonB_dep_Rec_b-barrel"/>
    <property type="match status" value="1"/>
</dbReference>
<evidence type="ECO:0000256" key="5">
    <source>
        <dbReference type="ARBA" id="ARBA00022692"/>
    </source>
</evidence>
<evidence type="ECO:0000259" key="16">
    <source>
        <dbReference type="Pfam" id="PF07715"/>
    </source>
</evidence>
<evidence type="ECO:0000256" key="9">
    <source>
        <dbReference type="ARBA" id="ARBA00023136"/>
    </source>
</evidence>
<dbReference type="Pfam" id="PF07715">
    <property type="entry name" value="Plug"/>
    <property type="match status" value="1"/>
</dbReference>
<evidence type="ECO:0000313" key="18">
    <source>
        <dbReference type="Proteomes" id="UP000265366"/>
    </source>
</evidence>
<dbReference type="PANTHER" id="PTHR32552">
    <property type="entry name" value="FERRICHROME IRON RECEPTOR-RELATED"/>
    <property type="match status" value="1"/>
</dbReference>
<comment type="subcellular location">
    <subcellularLocation>
        <location evidence="1 11">Cell outer membrane</location>
        <topology evidence="1 11">Multi-pass membrane protein</topology>
    </subcellularLocation>
</comment>
<feature type="domain" description="TonB-dependent receptor-like beta-barrel" evidence="15">
    <location>
        <begin position="335"/>
        <end position="748"/>
    </location>
</feature>
<keyword evidence="6" id="KW-0408">Iron</keyword>
<dbReference type="InterPro" id="IPR039426">
    <property type="entry name" value="TonB-dep_rcpt-like"/>
</dbReference>
<dbReference type="RefSeq" id="WP_119591217.1">
    <property type="nucleotide sequence ID" value="NZ_QXFM01000004.1"/>
</dbReference>
<keyword evidence="7" id="KW-0406">Ion transport</keyword>
<dbReference type="EMBL" id="QXFM01000004">
    <property type="protein sequence ID" value="RIV93357.1"/>
    <property type="molecule type" value="Genomic_DNA"/>
</dbReference>
<dbReference type="PROSITE" id="PS52016">
    <property type="entry name" value="TONB_DEPENDENT_REC_3"/>
    <property type="match status" value="1"/>
</dbReference>
<evidence type="ECO:0000259" key="15">
    <source>
        <dbReference type="Pfam" id="PF00593"/>
    </source>
</evidence>
<gene>
    <name evidence="17" type="ORF">D2V17_00630</name>
</gene>
<evidence type="ECO:0000256" key="7">
    <source>
        <dbReference type="ARBA" id="ARBA00023065"/>
    </source>
</evidence>
<dbReference type="GO" id="GO:0009279">
    <property type="term" value="C:cell outer membrane"/>
    <property type="evidence" value="ECO:0007669"/>
    <property type="project" value="UniProtKB-SubCell"/>
</dbReference>
<dbReference type="SUPFAM" id="SSF56935">
    <property type="entry name" value="Porins"/>
    <property type="match status" value="1"/>
</dbReference>
<name>A0A3A1PHS7_9SPHN</name>
<evidence type="ECO:0000256" key="2">
    <source>
        <dbReference type="ARBA" id="ARBA00022448"/>
    </source>
</evidence>
<dbReference type="AlphaFoldDB" id="A0A3A1PHS7"/>
<comment type="caution">
    <text evidence="17">The sequence shown here is derived from an EMBL/GenBank/DDBJ whole genome shotgun (WGS) entry which is preliminary data.</text>
</comment>
<keyword evidence="9 11" id="KW-0472">Membrane</keyword>
<feature type="signal peptide" evidence="14">
    <location>
        <begin position="1"/>
        <end position="29"/>
    </location>
</feature>
<dbReference type="InterPro" id="IPR000531">
    <property type="entry name" value="Beta-barrel_TonB"/>
</dbReference>
<dbReference type="GO" id="GO:0006826">
    <property type="term" value="P:iron ion transport"/>
    <property type="evidence" value="ECO:0007669"/>
    <property type="project" value="UniProtKB-KW"/>
</dbReference>
<evidence type="ECO:0000256" key="10">
    <source>
        <dbReference type="ARBA" id="ARBA00023237"/>
    </source>
</evidence>
<dbReference type="Gene3D" id="2.40.170.20">
    <property type="entry name" value="TonB-dependent receptor, beta-barrel domain"/>
    <property type="match status" value="1"/>
</dbReference>
<keyword evidence="10 11" id="KW-0998">Cell outer membrane</keyword>
<dbReference type="Proteomes" id="UP000265366">
    <property type="component" value="Unassembled WGS sequence"/>
</dbReference>
<evidence type="ECO:0000313" key="17">
    <source>
        <dbReference type="EMBL" id="RIV93357.1"/>
    </source>
</evidence>
<dbReference type="InterPro" id="IPR010916">
    <property type="entry name" value="TonB_box_CS"/>
</dbReference>
<accession>A0A3A1PHS7</accession>
<keyword evidence="18" id="KW-1185">Reference proteome</keyword>
<proteinExistence type="inferred from homology"/>
<dbReference type="InterPro" id="IPR036942">
    <property type="entry name" value="Beta-barrel_TonB_sf"/>
</dbReference>
<feature type="chain" id="PRO_5017425095" evidence="14">
    <location>
        <begin position="30"/>
        <end position="784"/>
    </location>
</feature>
<dbReference type="PANTHER" id="PTHR32552:SF81">
    <property type="entry name" value="TONB-DEPENDENT OUTER MEMBRANE RECEPTOR"/>
    <property type="match status" value="1"/>
</dbReference>
<keyword evidence="14" id="KW-0732">Signal</keyword>
<evidence type="ECO:0000256" key="3">
    <source>
        <dbReference type="ARBA" id="ARBA00022452"/>
    </source>
</evidence>
<dbReference type="OrthoDB" id="9760333at2"/>
<comment type="similarity">
    <text evidence="11 13">Belongs to the TonB-dependent receptor family.</text>
</comment>
<protein>
    <submittedName>
        <fullName evidence="17">TonB-dependent receptor</fullName>
    </submittedName>
</protein>
<dbReference type="CDD" id="cd01347">
    <property type="entry name" value="ligand_gated_channel"/>
    <property type="match status" value="1"/>
</dbReference>
<keyword evidence="17" id="KW-0675">Receptor</keyword>
<evidence type="ECO:0000256" key="6">
    <source>
        <dbReference type="ARBA" id="ARBA00023004"/>
    </source>
</evidence>
<keyword evidence="8 12" id="KW-0798">TonB box</keyword>
<organism evidence="17 18">
    <name type="scientific">Aurantiacibacter xanthus</name>
    <dbReference type="NCBI Taxonomy" id="1784712"/>
    <lineage>
        <taxon>Bacteria</taxon>
        <taxon>Pseudomonadati</taxon>
        <taxon>Pseudomonadota</taxon>
        <taxon>Alphaproteobacteria</taxon>
        <taxon>Sphingomonadales</taxon>
        <taxon>Erythrobacteraceae</taxon>
        <taxon>Aurantiacibacter</taxon>
    </lineage>
</organism>
<evidence type="ECO:0000256" key="13">
    <source>
        <dbReference type="RuleBase" id="RU003357"/>
    </source>
</evidence>
<feature type="domain" description="TonB-dependent receptor plug" evidence="16">
    <location>
        <begin position="51"/>
        <end position="161"/>
    </location>
</feature>
<keyword evidence="4" id="KW-0410">Iron transport</keyword>
<keyword evidence="5 11" id="KW-0812">Transmembrane</keyword>
<evidence type="ECO:0000256" key="4">
    <source>
        <dbReference type="ARBA" id="ARBA00022496"/>
    </source>
</evidence>
<evidence type="ECO:0000256" key="1">
    <source>
        <dbReference type="ARBA" id="ARBA00004571"/>
    </source>
</evidence>
<keyword evidence="3 11" id="KW-1134">Transmembrane beta strand</keyword>
<sequence length="784" mass="84815">MTYPEKFTGISLAAVAASTLMAMPVAASAQEEGERGNNTIVVTAQFREQSLQDTPIAITAISGDDLASRSQSDVSQIAGQAPGVNLQPGSGAFGPSLAVSIRGVGQYDYNPAVEPGVGIYVDDVYYPSLTGAVFDLLDLDRVEILRGPQGTLSGRNSIGGALKLYSKRPTGSNTGMISGTYGSRNRMDLRGNFDFGLAEDLSVRISGSAKRQDGFIDVLDFGCVNPQGSANNPTTGGIPARTASDSCLIDRDGDVNYQAVRGQLRYNPSDAVDLMLSADYVSDSRRPSPAVLRSTTPLTPAQLARVQGAYTGINWDDRFICGPYCNYATGFAPADPAHGFQFDTTRDLITRYRGFGISLLGEFDLADNLQLTSISGYRDFSSQFSSDTDLSPLVLNNAYNDLNVSFYSQELRLGGSLANDRVFWTLGGFYSQQDTDFPYVADLRTSGLQFASLGEVVNAKSLAFFAQASWELLDGLTLNAGVRRTDESKDYQFSRRYIDGTPGVPRVGGLDGLVGSYQEVRWDYRANIQYEISPEIMVYGQYSTGYKGGGINPRPFFTTQVTSFNAESLKAWELGLKSDLFGVLRLNASAYFNDYSDIQLVLNSCPNFTPGGALAPCAMTANAGDAEVLGFEVETQIEPVAGWNVEATLSYLDFDYTSLNSAVSGVTLDDVAPFTSKWKYSLGTSYEHEFANGSTLTPRLDLSYQSEFWADSGNTVGAYVDSYTLLNGRLTWTNGEGDLDLSVAVTNITDEYYFVGAFDNSPSGFSLGQPGRPREWSVSATKRF</sequence>
<evidence type="ECO:0000256" key="12">
    <source>
        <dbReference type="PROSITE-ProRule" id="PRU10143"/>
    </source>
</evidence>
<dbReference type="PROSITE" id="PS00430">
    <property type="entry name" value="TONB_DEPENDENT_REC_1"/>
    <property type="match status" value="1"/>
</dbReference>
<evidence type="ECO:0000256" key="11">
    <source>
        <dbReference type="PROSITE-ProRule" id="PRU01360"/>
    </source>
</evidence>
<keyword evidence="2 11" id="KW-0813">Transport</keyword>
<dbReference type="InterPro" id="IPR012910">
    <property type="entry name" value="Plug_dom"/>
</dbReference>
<feature type="short sequence motif" description="TonB box" evidence="12">
    <location>
        <begin position="39"/>
        <end position="45"/>
    </location>
</feature>
<reference evidence="17 18" key="1">
    <citation type="submission" date="2018-08" db="EMBL/GenBank/DDBJ databases">
        <title>Erythrobacter zhengii sp.nov., a bacterium isolated from deep-sea sediment.</title>
        <authorList>
            <person name="Fang C."/>
            <person name="Wu Y.-H."/>
            <person name="Sun C."/>
            <person name="Wang H."/>
            <person name="Cheng H."/>
            <person name="Meng F.-X."/>
            <person name="Wang C.-S."/>
            <person name="Xu X.-W."/>
        </authorList>
    </citation>
    <scope>NUCLEOTIDE SEQUENCE [LARGE SCALE GENOMIC DNA]</scope>
    <source>
        <strain evidence="17 18">CCTCC AB 2015396</strain>
    </source>
</reference>
<evidence type="ECO:0000256" key="14">
    <source>
        <dbReference type="SAM" id="SignalP"/>
    </source>
</evidence>